<name>A0A9P7VUA8_9AGAR</name>
<evidence type="ECO:0000313" key="1">
    <source>
        <dbReference type="EMBL" id="KAG7447002.1"/>
    </source>
</evidence>
<dbReference type="AlphaFoldDB" id="A0A9P7VUA8"/>
<reference evidence="1" key="1">
    <citation type="submission" date="2020-11" db="EMBL/GenBank/DDBJ databases">
        <title>Adaptations for nitrogen fixation in a non-lichenized fungal sporocarp promotes dispersal by wood-feeding termites.</title>
        <authorList>
            <consortium name="DOE Joint Genome Institute"/>
            <person name="Koch R.A."/>
            <person name="Yoon G."/>
            <person name="Arayal U."/>
            <person name="Lail K."/>
            <person name="Amirebrahimi M."/>
            <person name="Labutti K."/>
            <person name="Lipzen A."/>
            <person name="Riley R."/>
            <person name="Barry K."/>
            <person name="Henrissat B."/>
            <person name="Grigoriev I.V."/>
            <person name="Herr J.R."/>
            <person name="Aime M.C."/>
        </authorList>
    </citation>
    <scope>NUCLEOTIDE SEQUENCE</scope>
    <source>
        <strain evidence="1">MCA 3950</strain>
    </source>
</reference>
<comment type="caution">
    <text evidence="1">The sequence shown here is derived from an EMBL/GenBank/DDBJ whole genome shotgun (WGS) entry which is preliminary data.</text>
</comment>
<accession>A0A9P7VUA8</accession>
<organism evidence="1 2">
    <name type="scientific">Guyanagaster necrorhizus</name>
    <dbReference type="NCBI Taxonomy" id="856835"/>
    <lineage>
        <taxon>Eukaryota</taxon>
        <taxon>Fungi</taxon>
        <taxon>Dikarya</taxon>
        <taxon>Basidiomycota</taxon>
        <taxon>Agaricomycotina</taxon>
        <taxon>Agaricomycetes</taxon>
        <taxon>Agaricomycetidae</taxon>
        <taxon>Agaricales</taxon>
        <taxon>Marasmiineae</taxon>
        <taxon>Physalacriaceae</taxon>
        <taxon>Guyanagaster</taxon>
    </lineage>
</organism>
<keyword evidence="2" id="KW-1185">Reference proteome</keyword>
<dbReference type="RefSeq" id="XP_043040502.1">
    <property type="nucleotide sequence ID" value="XM_043188839.1"/>
</dbReference>
<proteinExistence type="predicted"/>
<dbReference type="Proteomes" id="UP000812287">
    <property type="component" value="Unassembled WGS sequence"/>
</dbReference>
<dbReference type="GeneID" id="66111136"/>
<sequence length="193" mass="21494">MELNRFIKPYMQDALLFILSLVLRFDMRNCCTVDSLITYSGRWTLRAMGYEGVWVMGEYGLRRGMGYERVQSTSCGTIEPTPGRCISSGVGPRWLVRRKPDMPLHISAQPECTVRNTHGPHGVALRVVYTLGTRSETSHFIALSSASSVAKSFCGPGDDEKKRLLTDDGGKLSFGYTKVSSEISVKRGQRFEG</sequence>
<evidence type="ECO:0000313" key="2">
    <source>
        <dbReference type="Proteomes" id="UP000812287"/>
    </source>
</evidence>
<gene>
    <name evidence="1" type="ORF">BT62DRAFT_96685</name>
</gene>
<protein>
    <submittedName>
        <fullName evidence="1">Uncharacterized protein</fullName>
    </submittedName>
</protein>
<dbReference type="EMBL" id="MU250533">
    <property type="protein sequence ID" value="KAG7447002.1"/>
    <property type="molecule type" value="Genomic_DNA"/>
</dbReference>